<dbReference type="PANTHER" id="PTHR36927">
    <property type="entry name" value="BLR4337 PROTEIN"/>
    <property type="match status" value="1"/>
</dbReference>
<feature type="transmembrane region" description="Helical" evidence="1">
    <location>
        <begin position="240"/>
        <end position="260"/>
    </location>
</feature>
<dbReference type="Proteomes" id="UP001500542">
    <property type="component" value="Unassembled WGS sequence"/>
</dbReference>
<evidence type="ECO:0000256" key="1">
    <source>
        <dbReference type="SAM" id="Phobius"/>
    </source>
</evidence>
<feature type="transmembrane region" description="Helical" evidence="1">
    <location>
        <begin position="185"/>
        <end position="203"/>
    </location>
</feature>
<organism evidence="3 4">
    <name type="scientific">Kribbella koreensis</name>
    <dbReference type="NCBI Taxonomy" id="57909"/>
    <lineage>
        <taxon>Bacteria</taxon>
        <taxon>Bacillati</taxon>
        <taxon>Actinomycetota</taxon>
        <taxon>Actinomycetes</taxon>
        <taxon>Propionibacteriales</taxon>
        <taxon>Kribbellaceae</taxon>
        <taxon>Kribbella</taxon>
    </lineage>
</organism>
<comment type="caution">
    <text evidence="3">The sequence shown here is derived from an EMBL/GenBank/DDBJ whole genome shotgun (WGS) entry which is preliminary data.</text>
</comment>
<name>A0ABN1PQE4_9ACTN</name>
<feature type="transmembrane region" description="Helical" evidence="1">
    <location>
        <begin position="142"/>
        <end position="164"/>
    </location>
</feature>
<dbReference type="Pfam" id="PF01757">
    <property type="entry name" value="Acyl_transf_3"/>
    <property type="match status" value="1"/>
</dbReference>
<feature type="transmembrane region" description="Helical" evidence="1">
    <location>
        <begin position="85"/>
        <end position="107"/>
    </location>
</feature>
<feature type="transmembrane region" description="Helical" evidence="1">
    <location>
        <begin position="47"/>
        <end position="73"/>
    </location>
</feature>
<keyword evidence="4" id="KW-1185">Reference proteome</keyword>
<reference evidence="3 4" key="1">
    <citation type="journal article" date="2019" name="Int. J. Syst. Evol. Microbiol.">
        <title>The Global Catalogue of Microorganisms (GCM) 10K type strain sequencing project: providing services to taxonomists for standard genome sequencing and annotation.</title>
        <authorList>
            <consortium name="The Broad Institute Genomics Platform"/>
            <consortium name="The Broad Institute Genome Sequencing Center for Infectious Disease"/>
            <person name="Wu L."/>
            <person name="Ma J."/>
        </authorList>
    </citation>
    <scope>NUCLEOTIDE SEQUENCE [LARGE SCALE GENOMIC DNA]</scope>
    <source>
        <strain evidence="3 4">JCM 10977</strain>
    </source>
</reference>
<keyword evidence="1" id="KW-1133">Transmembrane helix</keyword>
<dbReference type="PANTHER" id="PTHR36927:SF3">
    <property type="entry name" value="GLUCANS BIOSYNTHESIS PROTEIN C"/>
    <property type="match status" value="1"/>
</dbReference>
<feature type="transmembrane region" description="Helical" evidence="1">
    <location>
        <begin position="7"/>
        <end position="27"/>
    </location>
</feature>
<gene>
    <name evidence="3" type="ORF">GCM10009554_14940</name>
</gene>
<feature type="transmembrane region" description="Helical" evidence="1">
    <location>
        <begin position="347"/>
        <end position="373"/>
    </location>
</feature>
<feature type="domain" description="Acyltransferase 3" evidence="2">
    <location>
        <begin position="9"/>
        <end position="363"/>
    </location>
</feature>
<keyword evidence="1" id="KW-0472">Membrane</keyword>
<dbReference type="InterPro" id="IPR002656">
    <property type="entry name" value="Acyl_transf_3_dom"/>
</dbReference>
<protein>
    <recommendedName>
        <fullName evidence="2">Acyltransferase 3 domain-containing protein</fullName>
    </recommendedName>
</protein>
<accession>A0ABN1PQE4</accession>
<dbReference type="RefSeq" id="WP_343966220.1">
    <property type="nucleotide sequence ID" value="NZ_BAAAHK010000003.1"/>
</dbReference>
<proteinExistence type="predicted"/>
<sequence>MADEGRLWFLDWLRVLAVGGVFVFHTLRPFDDGDWHVKNAQTSGGISVAIAFLGLWGLAFFFMISGAAAWLALRWRTATGFLRERLLRLLVPLIVAYVLLSPPQYFIEEHHKGRSHDSFLGDAKTFFSDLRGDPPLWLRDTYHLWFLVYLLQFALLGLPIFLWLRGPQGRRLVDWIAVRCERPGRILLLAVPLVPVHLLFQAAPGPDHGWGEFVFFFDFFVVGFLVLSDDRLIPAVRSNAVYGLALGLGAFLVGLVTGIMDFLDAWWDDPGYSWPYVWYFTLITLAVWGWLVAVLGFGLRASAFQRPLPVPIARAAMPFFLIHQPVILLIAYYVVGWNAGIATKYAVLMPTAFLLSALLAWLLSTLPGVSMLFGVKRQALRQPEHDSGMAGEDTGGARADG</sequence>
<dbReference type="EMBL" id="BAAAHK010000003">
    <property type="protein sequence ID" value="GAA0931211.1"/>
    <property type="molecule type" value="Genomic_DNA"/>
</dbReference>
<feature type="transmembrane region" description="Helical" evidence="1">
    <location>
        <begin position="311"/>
        <end position="335"/>
    </location>
</feature>
<evidence type="ECO:0000313" key="4">
    <source>
        <dbReference type="Proteomes" id="UP001500542"/>
    </source>
</evidence>
<keyword evidence="1" id="KW-0812">Transmembrane</keyword>
<feature type="transmembrane region" description="Helical" evidence="1">
    <location>
        <begin position="209"/>
        <end position="228"/>
    </location>
</feature>
<dbReference type="InterPro" id="IPR050623">
    <property type="entry name" value="Glucan_succinyl_AcylTrfase"/>
</dbReference>
<feature type="transmembrane region" description="Helical" evidence="1">
    <location>
        <begin position="276"/>
        <end position="299"/>
    </location>
</feature>
<evidence type="ECO:0000259" key="2">
    <source>
        <dbReference type="Pfam" id="PF01757"/>
    </source>
</evidence>
<evidence type="ECO:0000313" key="3">
    <source>
        <dbReference type="EMBL" id="GAA0931211.1"/>
    </source>
</evidence>